<gene>
    <name evidence="3" type="ORF">X943_003259</name>
</gene>
<dbReference type="Proteomes" id="UP001195914">
    <property type="component" value="Unassembled WGS sequence"/>
</dbReference>
<organism evidence="3 4">
    <name type="scientific">Babesia divergens</name>
    <dbReference type="NCBI Taxonomy" id="32595"/>
    <lineage>
        <taxon>Eukaryota</taxon>
        <taxon>Sar</taxon>
        <taxon>Alveolata</taxon>
        <taxon>Apicomplexa</taxon>
        <taxon>Aconoidasida</taxon>
        <taxon>Piroplasmida</taxon>
        <taxon>Babesiidae</taxon>
        <taxon>Babesia</taxon>
    </lineage>
</organism>
<keyword evidence="2" id="KW-0732">Signal</keyword>
<evidence type="ECO:0000313" key="3">
    <source>
        <dbReference type="EMBL" id="KAK1937601.1"/>
    </source>
</evidence>
<feature type="signal peptide" evidence="2">
    <location>
        <begin position="1"/>
        <end position="19"/>
    </location>
</feature>
<evidence type="ECO:0000256" key="2">
    <source>
        <dbReference type="SAM" id="SignalP"/>
    </source>
</evidence>
<name>A0AAD9GFP5_BABDI</name>
<feature type="chain" id="PRO_5042045042" evidence="2">
    <location>
        <begin position="20"/>
        <end position="445"/>
    </location>
</feature>
<evidence type="ECO:0000313" key="4">
    <source>
        <dbReference type="Proteomes" id="UP001195914"/>
    </source>
</evidence>
<keyword evidence="4" id="KW-1185">Reference proteome</keyword>
<feature type="compositionally biased region" description="Low complexity" evidence="1">
    <location>
        <begin position="104"/>
        <end position="125"/>
    </location>
</feature>
<protein>
    <submittedName>
        <fullName evidence="3">50 kDa surface antigen</fullName>
    </submittedName>
</protein>
<feature type="region of interest" description="Disordered" evidence="1">
    <location>
        <begin position="104"/>
        <end position="132"/>
    </location>
</feature>
<proteinExistence type="predicted"/>
<dbReference type="AlphaFoldDB" id="A0AAD9GFP5"/>
<dbReference type="EMBL" id="JAHBMH010000033">
    <property type="protein sequence ID" value="KAK1937601.1"/>
    <property type="molecule type" value="Genomic_DNA"/>
</dbReference>
<reference evidence="3" key="1">
    <citation type="journal article" date="2014" name="Nucleic Acids Res.">
        <title>The evolutionary dynamics of variant antigen genes in Babesia reveal a history of genomic innovation underlying host-parasite interaction.</title>
        <authorList>
            <person name="Jackson A.P."/>
            <person name="Otto T.D."/>
            <person name="Darby A."/>
            <person name="Ramaprasad A."/>
            <person name="Xia D."/>
            <person name="Echaide I.E."/>
            <person name="Farber M."/>
            <person name="Gahlot S."/>
            <person name="Gamble J."/>
            <person name="Gupta D."/>
            <person name="Gupta Y."/>
            <person name="Jackson L."/>
            <person name="Malandrin L."/>
            <person name="Malas T.B."/>
            <person name="Moussa E."/>
            <person name="Nair M."/>
            <person name="Reid A.J."/>
            <person name="Sanders M."/>
            <person name="Sharma J."/>
            <person name="Tracey A."/>
            <person name="Quail M.A."/>
            <person name="Weir W."/>
            <person name="Wastling J.M."/>
            <person name="Hall N."/>
            <person name="Willadsen P."/>
            <person name="Lingelbach K."/>
            <person name="Shiels B."/>
            <person name="Tait A."/>
            <person name="Berriman M."/>
            <person name="Allred D.R."/>
            <person name="Pain A."/>
        </authorList>
    </citation>
    <scope>NUCLEOTIDE SEQUENCE</scope>
    <source>
        <strain evidence="3">1802A</strain>
    </source>
</reference>
<accession>A0AAD9GFP5</accession>
<comment type="caution">
    <text evidence="3">The sequence shown here is derived from an EMBL/GenBank/DDBJ whole genome shotgun (WGS) entry which is preliminary data.</text>
</comment>
<reference evidence="3" key="2">
    <citation type="submission" date="2021-05" db="EMBL/GenBank/DDBJ databases">
        <authorList>
            <person name="Pain A."/>
        </authorList>
    </citation>
    <scope>NUCLEOTIDE SEQUENCE</scope>
    <source>
        <strain evidence="3">1802A</strain>
    </source>
</reference>
<sequence length="445" mass="47886">MMGFYGILLSLAAVRLAVCTEQARLTTMAPKHMTLKDGLEWVHGLHNLYKHTKDVYNKELQELLSAAGMADKSTEMEEVLADFMTKVDELRTLVLSSTAEPAAPTAAAEGSAAASVGSPAPTVPATEPTKDNEKSVKALFELLPSLYDTLNTLLKNIEEWKKKESFVDGQQLINKMSNTVVSLWFKDQGYTVHDSSKVTLAALEEKVMAIMGTETAPHKKLLVLYSIIVSLTKPEKVVPKLVWLYSLGSSVNASEDLQTALKTLVEAKSAGKGEKLVEALKELTKVGRGNPLYDALSASVTLLGEEAAKVERFTMFNKESGTNYLTLLIEMFKTLEDELAELNTLLKGKTSVTIGSDDAEALGKKGFVFTSSAGTDVTTLQAKYATLLEAESPLSKFGKIVKEIAESAPKEADESSLRGSGSGSSSSFAPVGISILMASFVLIVA</sequence>
<evidence type="ECO:0000256" key="1">
    <source>
        <dbReference type="SAM" id="MobiDB-lite"/>
    </source>
</evidence>